<dbReference type="Pfam" id="PF01168">
    <property type="entry name" value="Ala_racemase_N"/>
    <property type="match status" value="1"/>
</dbReference>
<keyword evidence="2" id="KW-0663">Pyridoxal phosphate</keyword>
<dbReference type="PRINTS" id="PR00992">
    <property type="entry name" value="ALARACEMASE"/>
</dbReference>
<proteinExistence type="predicted"/>
<dbReference type="InterPro" id="IPR020622">
    <property type="entry name" value="Ala_racemase_pyridoxalP-BS"/>
</dbReference>
<name>A0A382N4D5_9ZZZZ</name>
<dbReference type="GO" id="GO:0005829">
    <property type="term" value="C:cytosol"/>
    <property type="evidence" value="ECO:0007669"/>
    <property type="project" value="TreeGrafter"/>
</dbReference>
<accession>A0A382N4D5</accession>
<protein>
    <recommendedName>
        <fullName evidence="4">Alanine racemase N-terminal domain-containing protein</fullName>
    </recommendedName>
</protein>
<dbReference type="GO" id="GO:0030632">
    <property type="term" value="P:D-alanine biosynthetic process"/>
    <property type="evidence" value="ECO:0007669"/>
    <property type="project" value="TreeGrafter"/>
</dbReference>
<evidence type="ECO:0000256" key="2">
    <source>
        <dbReference type="ARBA" id="ARBA00022898"/>
    </source>
</evidence>
<organism evidence="5">
    <name type="scientific">marine metagenome</name>
    <dbReference type="NCBI Taxonomy" id="408172"/>
    <lineage>
        <taxon>unclassified sequences</taxon>
        <taxon>metagenomes</taxon>
        <taxon>ecological metagenomes</taxon>
    </lineage>
</organism>
<feature type="non-terminal residue" evidence="5">
    <location>
        <position position="69"/>
    </location>
</feature>
<sequence length="69" mass="6958">MGRGTELGAVVKADAYGLGASKIAPALARAGCKTYFVATLDEGIALRAVVGGAAIYVLNGLVGDEVEEF</sequence>
<keyword evidence="3" id="KW-0413">Isomerase</keyword>
<dbReference type="InterPro" id="IPR001608">
    <property type="entry name" value="Ala_racemase_N"/>
</dbReference>
<dbReference type="EMBL" id="UINC01097933">
    <property type="protein sequence ID" value="SVC56044.1"/>
    <property type="molecule type" value="Genomic_DNA"/>
</dbReference>
<reference evidence="5" key="1">
    <citation type="submission" date="2018-05" db="EMBL/GenBank/DDBJ databases">
        <authorList>
            <person name="Lanie J.A."/>
            <person name="Ng W.-L."/>
            <person name="Kazmierczak K.M."/>
            <person name="Andrzejewski T.M."/>
            <person name="Davidsen T.M."/>
            <person name="Wayne K.J."/>
            <person name="Tettelin H."/>
            <person name="Glass J.I."/>
            <person name="Rusch D."/>
            <person name="Podicherti R."/>
            <person name="Tsui H.-C.T."/>
            <person name="Winkler M.E."/>
        </authorList>
    </citation>
    <scope>NUCLEOTIDE SEQUENCE</scope>
</reference>
<dbReference type="InterPro" id="IPR029066">
    <property type="entry name" value="PLP-binding_barrel"/>
</dbReference>
<dbReference type="GO" id="GO:0030170">
    <property type="term" value="F:pyridoxal phosphate binding"/>
    <property type="evidence" value="ECO:0007669"/>
    <property type="project" value="TreeGrafter"/>
</dbReference>
<dbReference type="PANTHER" id="PTHR30511">
    <property type="entry name" value="ALANINE RACEMASE"/>
    <property type="match status" value="1"/>
</dbReference>
<evidence type="ECO:0000256" key="3">
    <source>
        <dbReference type="ARBA" id="ARBA00023235"/>
    </source>
</evidence>
<dbReference type="Gene3D" id="3.20.20.10">
    <property type="entry name" value="Alanine racemase"/>
    <property type="match status" value="1"/>
</dbReference>
<dbReference type="SUPFAM" id="SSF51419">
    <property type="entry name" value="PLP-binding barrel"/>
    <property type="match status" value="1"/>
</dbReference>
<evidence type="ECO:0000313" key="5">
    <source>
        <dbReference type="EMBL" id="SVC56044.1"/>
    </source>
</evidence>
<dbReference type="PROSITE" id="PS00395">
    <property type="entry name" value="ALANINE_RACEMASE"/>
    <property type="match status" value="1"/>
</dbReference>
<evidence type="ECO:0000259" key="4">
    <source>
        <dbReference type="Pfam" id="PF01168"/>
    </source>
</evidence>
<dbReference type="GO" id="GO:0008784">
    <property type="term" value="F:alanine racemase activity"/>
    <property type="evidence" value="ECO:0007669"/>
    <property type="project" value="InterPro"/>
</dbReference>
<dbReference type="InterPro" id="IPR000821">
    <property type="entry name" value="Ala_racemase"/>
</dbReference>
<dbReference type="PANTHER" id="PTHR30511:SF0">
    <property type="entry name" value="ALANINE RACEMASE, CATABOLIC-RELATED"/>
    <property type="match status" value="1"/>
</dbReference>
<comment type="cofactor">
    <cofactor evidence="1">
        <name>pyridoxal 5'-phosphate</name>
        <dbReference type="ChEBI" id="CHEBI:597326"/>
    </cofactor>
</comment>
<gene>
    <name evidence="5" type="ORF">METZ01_LOCUS308898</name>
</gene>
<dbReference type="AlphaFoldDB" id="A0A382N4D5"/>
<evidence type="ECO:0000256" key="1">
    <source>
        <dbReference type="ARBA" id="ARBA00001933"/>
    </source>
</evidence>
<feature type="domain" description="Alanine racemase N-terminal" evidence="4">
    <location>
        <begin position="3"/>
        <end position="67"/>
    </location>
</feature>